<proteinExistence type="predicted"/>
<comment type="caution">
    <text evidence="6">The sequence shown here is derived from an EMBL/GenBank/DDBJ whole genome shotgun (WGS) entry which is preliminary data.</text>
</comment>
<protein>
    <submittedName>
        <fullName evidence="6">3511_t:CDS:1</fullName>
    </submittedName>
</protein>
<dbReference type="GO" id="GO:0004674">
    <property type="term" value="F:protein serine/threonine kinase activity"/>
    <property type="evidence" value="ECO:0007669"/>
    <property type="project" value="TreeGrafter"/>
</dbReference>
<evidence type="ECO:0000256" key="1">
    <source>
        <dbReference type="ARBA" id="ARBA00022679"/>
    </source>
</evidence>
<feature type="domain" description="Protein kinase" evidence="5">
    <location>
        <begin position="1"/>
        <end position="179"/>
    </location>
</feature>
<evidence type="ECO:0000256" key="2">
    <source>
        <dbReference type="ARBA" id="ARBA00022741"/>
    </source>
</evidence>
<dbReference type="GO" id="GO:0005524">
    <property type="term" value="F:ATP binding"/>
    <property type="evidence" value="ECO:0007669"/>
    <property type="project" value="UniProtKB-KW"/>
</dbReference>
<dbReference type="PANTHER" id="PTHR44329:SF288">
    <property type="entry name" value="MITOGEN-ACTIVATED PROTEIN KINASE KINASE KINASE 20"/>
    <property type="match status" value="1"/>
</dbReference>
<name>A0A9N9NBP4_9GLOM</name>
<dbReference type="InterPro" id="IPR011009">
    <property type="entry name" value="Kinase-like_dom_sf"/>
</dbReference>
<accession>A0A9N9NBP4</accession>
<dbReference type="PROSITE" id="PS50011">
    <property type="entry name" value="PROTEIN_KINASE_DOM"/>
    <property type="match status" value="1"/>
</dbReference>
<evidence type="ECO:0000259" key="5">
    <source>
        <dbReference type="PROSITE" id="PS50011"/>
    </source>
</evidence>
<dbReference type="OrthoDB" id="2358191at2759"/>
<dbReference type="EMBL" id="CAJVPY010010472">
    <property type="protein sequence ID" value="CAG8719085.1"/>
    <property type="molecule type" value="Genomic_DNA"/>
</dbReference>
<dbReference type="Pfam" id="PF00069">
    <property type="entry name" value="Pkinase"/>
    <property type="match status" value="1"/>
</dbReference>
<reference evidence="6" key="1">
    <citation type="submission" date="2021-06" db="EMBL/GenBank/DDBJ databases">
        <authorList>
            <person name="Kallberg Y."/>
            <person name="Tangrot J."/>
            <person name="Rosling A."/>
        </authorList>
    </citation>
    <scope>NUCLEOTIDE SEQUENCE</scope>
    <source>
        <strain evidence="6">MA453B</strain>
    </source>
</reference>
<keyword evidence="4" id="KW-0067">ATP-binding</keyword>
<dbReference type="PANTHER" id="PTHR44329">
    <property type="entry name" value="SERINE/THREONINE-PROTEIN KINASE TNNI3K-RELATED"/>
    <property type="match status" value="1"/>
</dbReference>
<evidence type="ECO:0000256" key="3">
    <source>
        <dbReference type="ARBA" id="ARBA00022777"/>
    </source>
</evidence>
<organism evidence="6 7">
    <name type="scientific">Dentiscutata erythropus</name>
    <dbReference type="NCBI Taxonomy" id="1348616"/>
    <lineage>
        <taxon>Eukaryota</taxon>
        <taxon>Fungi</taxon>
        <taxon>Fungi incertae sedis</taxon>
        <taxon>Mucoromycota</taxon>
        <taxon>Glomeromycotina</taxon>
        <taxon>Glomeromycetes</taxon>
        <taxon>Diversisporales</taxon>
        <taxon>Gigasporaceae</taxon>
        <taxon>Dentiscutata</taxon>
    </lineage>
</organism>
<evidence type="ECO:0000256" key="4">
    <source>
        <dbReference type="ARBA" id="ARBA00022840"/>
    </source>
</evidence>
<keyword evidence="3" id="KW-0418">Kinase</keyword>
<keyword evidence="2" id="KW-0547">Nucleotide-binding</keyword>
<gene>
    <name evidence="6" type="ORF">DERYTH_LOCUS14177</name>
</gene>
<dbReference type="AlphaFoldDB" id="A0A9N9NBP4"/>
<evidence type="ECO:0000313" key="6">
    <source>
        <dbReference type="EMBL" id="CAG8719085.1"/>
    </source>
</evidence>
<dbReference type="InterPro" id="IPR000719">
    <property type="entry name" value="Prot_kinase_dom"/>
</dbReference>
<sequence length="179" mass="20673">MLERDLIQTFDYSEFSNIIEIARGSNDIVYSAEYREAKIAFKQFNDINIKEIVNEIKQHMTVNNSSGQNNYMIVLEYANEIILIAEQIIFGLKALHHKNIVHGDLHPKNILIVRDDKNKYKVAIADFGSATRRDDSLCWFDTPICKGLREKMVPGTPSSYSKLYNSCWSTNPKKRPELQ</sequence>
<dbReference type="Proteomes" id="UP000789405">
    <property type="component" value="Unassembled WGS sequence"/>
</dbReference>
<dbReference type="InterPro" id="IPR051681">
    <property type="entry name" value="Ser/Thr_Kinases-Pseudokinases"/>
</dbReference>
<evidence type="ECO:0000313" key="7">
    <source>
        <dbReference type="Proteomes" id="UP000789405"/>
    </source>
</evidence>
<dbReference type="SMART" id="SM00220">
    <property type="entry name" value="S_TKc"/>
    <property type="match status" value="1"/>
</dbReference>
<dbReference type="Gene3D" id="1.10.510.10">
    <property type="entry name" value="Transferase(Phosphotransferase) domain 1"/>
    <property type="match status" value="1"/>
</dbReference>
<dbReference type="SUPFAM" id="SSF56112">
    <property type="entry name" value="Protein kinase-like (PK-like)"/>
    <property type="match status" value="1"/>
</dbReference>
<keyword evidence="7" id="KW-1185">Reference proteome</keyword>
<keyword evidence="1" id="KW-0808">Transferase</keyword>